<reference evidence="3 4" key="1">
    <citation type="submission" date="2012-01" db="EMBL/GenBank/DDBJ databases">
        <title>The Genome Sequence of Odoribacter laneus YIT 12061.</title>
        <authorList>
            <consortium name="The Broad Institute Genome Sequencing Platform"/>
            <person name="Earl A."/>
            <person name="Ward D."/>
            <person name="Feldgarden M."/>
            <person name="Gevers D."/>
            <person name="Morotomi M."/>
            <person name="Young S.K."/>
            <person name="Zeng Q."/>
            <person name="Gargeya S."/>
            <person name="Fitzgerald M."/>
            <person name="Haas B."/>
            <person name="Abouelleil A."/>
            <person name="Alvarado L."/>
            <person name="Arachchi H.M."/>
            <person name="Berlin A."/>
            <person name="Chapman S.B."/>
            <person name="Gearin G."/>
            <person name="Goldberg J."/>
            <person name="Griggs A."/>
            <person name="Gujja S."/>
            <person name="Hansen M."/>
            <person name="Heiman D."/>
            <person name="Howarth C."/>
            <person name="Larimer J."/>
            <person name="Lui A."/>
            <person name="MacDonald P.J.P."/>
            <person name="McCowen C."/>
            <person name="Montmayeur A."/>
            <person name="Murphy C."/>
            <person name="Neiman D."/>
            <person name="Pearson M."/>
            <person name="Priest M."/>
            <person name="Roberts A."/>
            <person name="Saif S."/>
            <person name="Shea T."/>
            <person name="Sisk P."/>
            <person name="Stolte C."/>
            <person name="Sykes S."/>
            <person name="Wortman J."/>
            <person name="Nusbaum C."/>
            <person name="Birren B."/>
        </authorList>
    </citation>
    <scope>NUCLEOTIDE SEQUENCE [LARGE SCALE GENOMIC DNA]</scope>
    <source>
        <strain evidence="3 4">YIT 12061</strain>
    </source>
</reference>
<dbReference type="InterPro" id="IPR000326">
    <property type="entry name" value="PAP2/HPO"/>
</dbReference>
<dbReference type="eggNOG" id="COG0671">
    <property type="taxonomic scope" value="Bacteria"/>
</dbReference>
<feature type="transmembrane region" description="Helical" evidence="1">
    <location>
        <begin position="138"/>
        <end position="156"/>
    </location>
</feature>
<name>H1DFJ9_9BACT</name>
<keyword evidence="1" id="KW-1133">Transmembrane helix</keyword>
<organism evidence="3 4">
    <name type="scientific">Odoribacter laneus YIT 12061</name>
    <dbReference type="NCBI Taxonomy" id="742817"/>
    <lineage>
        <taxon>Bacteria</taxon>
        <taxon>Pseudomonadati</taxon>
        <taxon>Bacteroidota</taxon>
        <taxon>Bacteroidia</taxon>
        <taxon>Bacteroidales</taxon>
        <taxon>Odoribacteraceae</taxon>
        <taxon>Odoribacter</taxon>
    </lineage>
</organism>
<feature type="transmembrane region" description="Helical" evidence="1">
    <location>
        <begin position="56"/>
        <end position="79"/>
    </location>
</feature>
<dbReference type="RefSeq" id="WP_009136183.1">
    <property type="nucleotide sequence ID" value="NZ_JH594596.1"/>
</dbReference>
<dbReference type="SUPFAM" id="SSF48317">
    <property type="entry name" value="Acid phosphatase/Vanadium-dependent haloperoxidase"/>
    <property type="match status" value="1"/>
</dbReference>
<feature type="domain" description="Phosphatidic acid phosphatase type 2/haloperoxidase" evidence="2">
    <location>
        <begin position="60"/>
        <end position="177"/>
    </location>
</feature>
<dbReference type="PANTHER" id="PTHR14969">
    <property type="entry name" value="SPHINGOSINE-1-PHOSPHATE PHOSPHOHYDROLASE"/>
    <property type="match status" value="1"/>
</dbReference>
<dbReference type="EMBL" id="ADMC01000016">
    <property type="protein sequence ID" value="EHP48890.1"/>
    <property type="molecule type" value="Genomic_DNA"/>
</dbReference>
<evidence type="ECO:0000259" key="2">
    <source>
        <dbReference type="SMART" id="SM00014"/>
    </source>
</evidence>
<keyword evidence="1" id="KW-0812">Transmembrane</keyword>
<evidence type="ECO:0000313" key="3">
    <source>
        <dbReference type="EMBL" id="EHP48890.1"/>
    </source>
</evidence>
<feature type="transmembrane region" description="Helical" evidence="1">
    <location>
        <begin position="27"/>
        <end position="49"/>
    </location>
</feature>
<gene>
    <name evidence="3" type="ORF">HMPREF9449_01035</name>
</gene>
<comment type="caution">
    <text evidence="3">The sequence shown here is derived from an EMBL/GenBank/DDBJ whole genome shotgun (WGS) entry which is preliminary data.</text>
</comment>
<dbReference type="CDD" id="cd03395">
    <property type="entry name" value="PAP2_like_4"/>
    <property type="match status" value="1"/>
</dbReference>
<feature type="transmembrane region" description="Helical" evidence="1">
    <location>
        <begin position="214"/>
        <end position="233"/>
    </location>
</feature>
<feature type="transmembrane region" description="Helical" evidence="1">
    <location>
        <begin position="162"/>
        <end position="184"/>
    </location>
</feature>
<protein>
    <recommendedName>
        <fullName evidence="2">Phosphatidic acid phosphatase type 2/haloperoxidase domain-containing protein</fullName>
    </recommendedName>
</protein>
<sequence>MLETLQQTDEQLLLFLNGFHTPFWDSFMWTFTAKLTWIPMYAAILYVLLKNFRPSISIVTVIAIALTITYADQVCATLIRPLVERMRPSNPNNPISEFVHIVNGKRGGRYGFPSCHAANSFALAFFLMFLFKNRFLTLFILFWAALNSYSRIYIGVHYPGDLAMGMLVGFSGALLLYALFRYCLRVPKIAGFLKYDIPEKLFIEHQRKIPHIQWIIYIGLLTMAFIVFHSLFYS</sequence>
<dbReference type="PANTHER" id="PTHR14969:SF13">
    <property type="entry name" value="AT30094P"/>
    <property type="match status" value="1"/>
</dbReference>
<dbReference type="GeneID" id="98068625"/>
<keyword evidence="4" id="KW-1185">Reference proteome</keyword>
<dbReference type="AlphaFoldDB" id="H1DFJ9"/>
<dbReference type="PATRIC" id="fig|742817.3.peg.1097"/>
<evidence type="ECO:0000256" key="1">
    <source>
        <dbReference type="SAM" id="Phobius"/>
    </source>
</evidence>
<dbReference type="Pfam" id="PF01569">
    <property type="entry name" value="PAP2"/>
    <property type="match status" value="1"/>
</dbReference>
<keyword evidence="1" id="KW-0472">Membrane</keyword>
<dbReference type="Proteomes" id="UP000004892">
    <property type="component" value="Unassembled WGS sequence"/>
</dbReference>
<dbReference type="Gene3D" id="1.20.144.10">
    <property type="entry name" value="Phosphatidic acid phosphatase type 2/haloperoxidase"/>
    <property type="match status" value="1"/>
</dbReference>
<dbReference type="InterPro" id="IPR036938">
    <property type="entry name" value="PAP2/HPO_sf"/>
</dbReference>
<proteinExistence type="predicted"/>
<accession>H1DFJ9</accession>
<dbReference type="STRING" id="742817.HMPREF9449_01035"/>
<feature type="transmembrane region" description="Helical" evidence="1">
    <location>
        <begin position="110"/>
        <end position="131"/>
    </location>
</feature>
<dbReference type="HOGENOM" id="CLU_072573_10_0_10"/>
<evidence type="ECO:0000313" key="4">
    <source>
        <dbReference type="Proteomes" id="UP000004892"/>
    </source>
</evidence>
<dbReference type="SMART" id="SM00014">
    <property type="entry name" value="acidPPc"/>
    <property type="match status" value="1"/>
</dbReference>